<dbReference type="Pfam" id="PF02786">
    <property type="entry name" value="CPSase_L_D2"/>
    <property type="match status" value="1"/>
</dbReference>
<name>A0A409YNY4_9AGAR</name>
<dbReference type="EMBL" id="NHTK01000893">
    <property type="protein sequence ID" value="PPR04770.1"/>
    <property type="molecule type" value="Genomic_DNA"/>
</dbReference>
<dbReference type="InterPro" id="IPR005479">
    <property type="entry name" value="CPAse_ATP-bd"/>
</dbReference>
<dbReference type="CDD" id="cd06850">
    <property type="entry name" value="biotinyl_domain"/>
    <property type="match status" value="1"/>
</dbReference>
<dbReference type="SUPFAM" id="SSF51230">
    <property type="entry name" value="Single hybrid motif"/>
    <property type="match status" value="1"/>
</dbReference>
<evidence type="ECO:0000256" key="6">
    <source>
        <dbReference type="PROSITE-ProRule" id="PRU00409"/>
    </source>
</evidence>
<dbReference type="STRING" id="181874.A0A409YNY4"/>
<evidence type="ECO:0000259" key="7">
    <source>
        <dbReference type="PROSITE" id="PS50975"/>
    </source>
</evidence>
<dbReference type="InterPro" id="IPR011053">
    <property type="entry name" value="Single_hybrid_motif"/>
</dbReference>
<dbReference type="InterPro" id="IPR005481">
    <property type="entry name" value="BC-like_N"/>
</dbReference>
<dbReference type="Pfam" id="PF00289">
    <property type="entry name" value="Biotin_carb_N"/>
    <property type="match status" value="1"/>
</dbReference>
<evidence type="ECO:0000256" key="5">
    <source>
        <dbReference type="ARBA" id="ARBA00023267"/>
    </source>
</evidence>
<dbReference type="PANTHER" id="PTHR45007:SF1">
    <property type="entry name" value="CARBOXYLASE, PUTATIVE (AFU_ORTHOLOGUE AFUA_5G07570)-RELATED"/>
    <property type="match status" value="1"/>
</dbReference>
<dbReference type="OrthoDB" id="196847at2759"/>
<dbReference type="GO" id="GO:0046872">
    <property type="term" value="F:metal ion binding"/>
    <property type="evidence" value="ECO:0007669"/>
    <property type="project" value="InterPro"/>
</dbReference>
<dbReference type="SUPFAM" id="SSF51246">
    <property type="entry name" value="Rudiment single hybrid motif"/>
    <property type="match status" value="1"/>
</dbReference>
<dbReference type="InterPro" id="IPR000089">
    <property type="entry name" value="Biotin_lipoyl"/>
</dbReference>
<reference evidence="9 10" key="1">
    <citation type="journal article" date="2018" name="Evol. Lett.">
        <title>Horizontal gene cluster transfer increased hallucinogenic mushroom diversity.</title>
        <authorList>
            <person name="Reynolds H.T."/>
            <person name="Vijayakumar V."/>
            <person name="Gluck-Thaler E."/>
            <person name="Korotkin H.B."/>
            <person name="Matheny P.B."/>
            <person name="Slot J.C."/>
        </authorList>
    </citation>
    <scope>NUCLEOTIDE SEQUENCE [LARGE SCALE GENOMIC DNA]</scope>
    <source>
        <strain evidence="9 10">2629</strain>
    </source>
</reference>
<dbReference type="SUPFAM" id="SSF52440">
    <property type="entry name" value="PreATP-grasp domain"/>
    <property type="match status" value="1"/>
</dbReference>
<keyword evidence="4 6" id="KW-0067">ATP-binding</keyword>
<comment type="caution">
    <text evidence="9">The sequence shown here is derived from an EMBL/GenBank/DDBJ whole genome shotgun (WGS) entry which is preliminary data.</text>
</comment>
<dbReference type="InterPro" id="IPR011761">
    <property type="entry name" value="ATP-grasp"/>
</dbReference>
<sequence length="648" mass="69858">MPKVLVANRGEIAVRILRAATELGWGTVAIYTDNDPSHAAFATEAVKLKSVAEYMDVNEIVRVTVQTKCTHVHPGYGFLSENPELPLALAKATANNVVFIGPSPDVLRIASDKMLSRDLAGSLDVSIAPGVRVASAADVKSFAGTHGYPVIIKALDGGGGRGIRVVEVETAVDEAFKRCLGESPSRQVFAEKALVGAGWKHIEVQIIGDGTGVVNHQWERECSVQRRFQKIVEASIIAPSPLPRDAIKPLLDASLKMAGHLKYHGLGTFEYLFNTQTRNWVFLEINPRVQVINASTEEIVDNDLVRAQILLFTPSTTLASLGLASPPQPPAAHAVQLRLTAEDPARNFQLSPGTIQAADVNWPSGRGVRVDTWLVSGPFSKAESWTVGTEFDSLLAKIIVRGRTFEEMADKARRALKEIQIGGVKTNIAVLTGVLDHRDWQQGRVDTLWLERNLEPILEAGSKTIISTTTPDVVTQVVATSGAANVLLQPGTTFNLVVQPSTDVAQALKHTLTIDSIGHNAFPNKLTGTMRTSLLPGKLPFELTQSASTGLAGDSDSEFADLNDSRHIAAPMTGKVVEAHPAFKDKKIRVRKGEPLVILSVMKMENSIVAPRDGFVSRVGKGVKVGRVLGEGMLICVIEEQEGVVSRL</sequence>
<dbReference type="Pfam" id="PF02785">
    <property type="entry name" value="Biotin_carb_C"/>
    <property type="match status" value="1"/>
</dbReference>
<dbReference type="PROSITE" id="PS50979">
    <property type="entry name" value="BC"/>
    <property type="match status" value="1"/>
</dbReference>
<organism evidence="9 10">
    <name type="scientific">Panaeolus cyanescens</name>
    <dbReference type="NCBI Taxonomy" id="181874"/>
    <lineage>
        <taxon>Eukaryota</taxon>
        <taxon>Fungi</taxon>
        <taxon>Dikarya</taxon>
        <taxon>Basidiomycota</taxon>
        <taxon>Agaricomycotina</taxon>
        <taxon>Agaricomycetes</taxon>
        <taxon>Agaricomycetidae</taxon>
        <taxon>Agaricales</taxon>
        <taxon>Agaricineae</taxon>
        <taxon>Galeropsidaceae</taxon>
        <taxon>Panaeolus</taxon>
    </lineage>
</organism>
<evidence type="ECO:0000256" key="1">
    <source>
        <dbReference type="ARBA" id="ARBA00001953"/>
    </source>
</evidence>
<dbReference type="PROSITE" id="PS00867">
    <property type="entry name" value="CPSASE_2"/>
    <property type="match status" value="1"/>
</dbReference>
<keyword evidence="2" id="KW-0436">Ligase</keyword>
<dbReference type="InterPro" id="IPR016185">
    <property type="entry name" value="PreATP-grasp_dom_sf"/>
</dbReference>
<dbReference type="GO" id="GO:0005524">
    <property type="term" value="F:ATP binding"/>
    <property type="evidence" value="ECO:0007669"/>
    <property type="project" value="UniProtKB-UniRule"/>
</dbReference>
<dbReference type="InterPro" id="IPR011764">
    <property type="entry name" value="Biotin_carboxylation_dom"/>
</dbReference>
<accession>A0A409YNY4</accession>
<evidence type="ECO:0000313" key="9">
    <source>
        <dbReference type="EMBL" id="PPR04770.1"/>
    </source>
</evidence>
<evidence type="ECO:0000256" key="3">
    <source>
        <dbReference type="ARBA" id="ARBA00022741"/>
    </source>
</evidence>
<dbReference type="PROSITE" id="PS50975">
    <property type="entry name" value="ATP_GRASP"/>
    <property type="match status" value="1"/>
</dbReference>
<dbReference type="InterPro" id="IPR001882">
    <property type="entry name" value="Biotin_BS"/>
</dbReference>
<keyword evidence="10" id="KW-1185">Reference proteome</keyword>
<keyword evidence="3 6" id="KW-0547">Nucleotide-binding</keyword>
<keyword evidence="5" id="KW-0092">Biotin</keyword>
<dbReference type="InterPro" id="IPR011054">
    <property type="entry name" value="Rudment_hybrid_motif"/>
</dbReference>
<dbReference type="PROSITE" id="PS00188">
    <property type="entry name" value="BIOTIN"/>
    <property type="match status" value="1"/>
</dbReference>
<dbReference type="SMART" id="SM00878">
    <property type="entry name" value="Biotin_carb_C"/>
    <property type="match status" value="1"/>
</dbReference>
<dbReference type="InParanoid" id="A0A409YNY4"/>
<dbReference type="Gene3D" id="2.40.50.100">
    <property type="match status" value="1"/>
</dbReference>
<comment type="cofactor">
    <cofactor evidence="1">
        <name>biotin</name>
        <dbReference type="ChEBI" id="CHEBI:57586"/>
    </cofactor>
</comment>
<dbReference type="Pfam" id="PF00364">
    <property type="entry name" value="Biotin_lipoyl"/>
    <property type="match status" value="1"/>
</dbReference>
<protein>
    <submittedName>
        <fullName evidence="9">Uncharacterized protein</fullName>
    </submittedName>
</protein>
<dbReference type="Gene3D" id="3.30.470.20">
    <property type="entry name" value="ATP-grasp fold, B domain"/>
    <property type="match status" value="1"/>
</dbReference>
<dbReference type="InterPro" id="IPR005482">
    <property type="entry name" value="Biotin_COase_C"/>
</dbReference>
<dbReference type="PANTHER" id="PTHR45007">
    <property type="entry name" value="CARBOXYLASE, PUTATIVE (AFU_ORTHOLOGUE AFUA_5G07570)-RELATED"/>
    <property type="match status" value="1"/>
</dbReference>
<evidence type="ECO:0000259" key="8">
    <source>
        <dbReference type="PROSITE" id="PS50979"/>
    </source>
</evidence>
<evidence type="ECO:0000313" key="10">
    <source>
        <dbReference type="Proteomes" id="UP000284842"/>
    </source>
</evidence>
<proteinExistence type="predicted"/>
<feature type="domain" description="ATP-grasp" evidence="7">
    <location>
        <begin position="117"/>
        <end position="313"/>
    </location>
</feature>
<evidence type="ECO:0000256" key="2">
    <source>
        <dbReference type="ARBA" id="ARBA00022598"/>
    </source>
</evidence>
<dbReference type="SUPFAM" id="SSF56059">
    <property type="entry name" value="Glutathione synthetase ATP-binding domain-like"/>
    <property type="match status" value="1"/>
</dbReference>
<evidence type="ECO:0000256" key="4">
    <source>
        <dbReference type="ARBA" id="ARBA00022840"/>
    </source>
</evidence>
<gene>
    <name evidence="9" type="ORF">CVT24_007086</name>
</gene>
<dbReference type="Proteomes" id="UP000284842">
    <property type="component" value="Unassembled WGS sequence"/>
</dbReference>
<feature type="domain" description="Biotin carboxylation" evidence="8">
    <location>
        <begin position="1"/>
        <end position="455"/>
    </location>
</feature>
<dbReference type="GO" id="GO:0016874">
    <property type="term" value="F:ligase activity"/>
    <property type="evidence" value="ECO:0007669"/>
    <property type="project" value="UniProtKB-KW"/>
</dbReference>
<dbReference type="AlphaFoldDB" id="A0A409YNY4"/>